<protein>
    <submittedName>
        <fullName evidence="1">Uncharacterized protein</fullName>
    </submittedName>
</protein>
<reference evidence="1" key="1">
    <citation type="submission" date="2023-03" db="EMBL/GenBank/DDBJ databases">
        <authorList>
            <person name="Steffen K."/>
            <person name="Cardenas P."/>
        </authorList>
    </citation>
    <scope>NUCLEOTIDE SEQUENCE</scope>
</reference>
<evidence type="ECO:0000313" key="2">
    <source>
        <dbReference type="Proteomes" id="UP001174909"/>
    </source>
</evidence>
<accession>A0AA35SB54</accession>
<evidence type="ECO:0000313" key="1">
    <source>
        <dbReference type="EMBL" id="CAI8025607.1"/>
    </source>
</evidence>
<keyword evidence="2" id="KW-1185">Reference proteome</keyword>
<name>A0AA35SB54_GEOBA</name>
<organism evidence="1 2">
    <name type="scientific">Geodia barretti</name>
    <name type="common">Barrett's horny sponge</name>
    <dbReference type="NCBI Taxonomy" id="519541"/>
    <lineage>
        <taxon>Eukaryota</taxon>
        <taxon>Metazoa</taxon>
        <taxon>Porifera</taxon>
        <taxon>Demospongiae</taxon>
        <taxon>Heteroscleromorpha</taxon>
        <taxon>Tetractinellida</taxon>
        <taxon>Astrophorina</taxon>
        <taxon>Geodiidae</taxon>
        <taxon>Geodia</taxon>
    </lineage>
</organism>
<comment type="caution">
    <text evidence="1">The sequence shown here is derived from an EMBL/GenBank/DDBJ whole genome shotgun (WGS) entry which is preliminary data.</text>
</comment>
<sequence>MSILSMCRGILQHTLMETSLDTKSWS</sequence>
<dbReference type="Proteomes" id="UP001174909">
    <property type="component" value="Unassembled WGS sequence"/>
</dbReference>
<proteinExistence type="predicted"/>
<dbReference type="EMBL" id="CASHTH010002168">
    <property type="protein sequence ID" value="CAI8025607.1"/>
    <property type="molecule type" value="Genomic_DNA"/>
</dbReference>
<gene>
    <name evidence="1" type="ORF">GBAR_LOCUS14769</name>
</gene>
<dbReference type="AlphaFoldDB" id="A0AA35SB54"/>